<dbReference type="InterPro" id="IPR040400">
    <property type="entry name" value="BAG5/6/7/8"/>
</dbReference>
<dbReference type="Pfam" id="PF00612">
    <property type="entry name" value="IQ"/>
    <property type="match status" value="1"/>
</dbReference>
<evidence type="ECO:0000259" key="4">
    <source>
        <dbReference type="Pfam" id="PF02179"/>
    </source>
</evidence>
<dbReference type="InterPro" id="IPR000048">
    <property type="entry name" value="IQ_motif_EF-hand-BS"/>
</dbReference>
<feature type="domain" description="BAG" evidence="4">
    <location>
        <begin position="50"/>
        <end position="115"/>
    </location>
</feature>
<feature type="compositionally biased region" description="Low complexity" evidence="3">
    <location>
        <begin position="153"/>
        <end position="165"/>
    </location>
</feature>
<name>A0A7N0UUC5_KALFE</name>
<keyword evidence="2" id="KW-0143">Chaperone</keyword>
<keyword evidence="1" id="KW-0112">Calmodulin-binding</keyword>
<dbReference type="PROSITE" id="PS50096">
    <property type="entry name" value="IQ"/>
    <property type="match status" value="1"/>
</dbReference>
<sequence length="255" mass="28758">MVRRAVSGGSASIHLPKAESESALKIQKAFLGFLVRKSFRKIVDCGRRVEEIQTRICQEESFDLIMNNEMERAKVNEALMSLILQLDSLDLFSGVRCCRKAIIEKAIALQEATDAIGAIDSDNADIHRQSPTIPVNASADDLAMTEDEAEPVAESSSKSQRSAASGELESIRKDVLSYQLTQKSTSHQELLEKMMDDNEKLMSVLQEVFEMNHLQAQSISFLTSRVEQLERARLDEKLRKIRKRRHEIEIVSSKH</sequence>
<feature type="region of interest" description="Disordered" evidence="3">
    <location>
        <begin position="142"/>
        <end position="165"/>
    </location>
</feature>
<dbReference type="PANTHER" id="PTHR33322:SF4">
    <property type="entry name" value="BAG DOMAIN CONTAINING PROTEIN, EXPRESSED"/>
    <property type="match status" value="1"/>
</dbReference>
<keyword evidence="6" id="KW-1185">Reference proteome</keyword>
<dbReference type="OMA" id="VMEMVAT"/>
<dbReference type="EnsemblPlants" id="Kaladp0088s0048.1.v1.1">
    <property type="protein sequence ID" value="Kaladp0088s0048.1.v1.1.CDS.1"/>
    <property type="gene ID" value="Kaladp0088s0048.v1.1"/>
</dbReference>
<accession>A0A7N0UUC5</accession>
<dbReference type="PANTHER" id="PTHR33322">
    <property type="entry name" value="BAG DOMAIN CONTAINING PROTEIN, EXPRESSED"/>
    <property type="match status" value="1"/>
</dbReference>
<protein>
    <recommendedName>
        <fullName evidence="4">BAG domain-containing protein</fullName>
    </recommendedName>
</protein>
<dbReference type="GO" id="GO:0051087">
    <property type="term" value="F:protein-folding chaperone binding"/>
    <property type="evidence" value="ECO:0007669"/>
    <property type="project" value="InterPro"/>
</dbReference>
<evidence type="ECO:0000256" key="3">
    <source>
        <dbReference type="SAM" id="MobiDB-lite"/>
    </source>
</evidence>
<evidence type="ECO:0000256" key="2">
    <source>
        <dbReference type="ARBA" id="ARBA00023186"/>
    </source>
</evidence>
<evidence type="ECO:0000256" key="1">
    <source>
        <dbReference type="ARBA" id="ARBA00022860"/>
    </source>
</evidence>
<proteinExistence type="predicted"/>
<dbReference type="Gramene" id="Kaladp0088s0048.1.v1.1">
    <property type="protein sequence ID" value="Kaladp0088s0048.1.v1.1.CDS.1"/>
    <property type="gene ID" value="Kaladp0088s0048.v1.1"/>
</dbReference>
<evidence type="ECO:0000313" key="5">
    <source>
        <dbReference type="EnsemblPlants" id="Kaladp0088s0048.1.v1.1.CDS.1"/>
    </source>
</evidence>
<dbReference type="GO" id="GO:0006457">
    <property type="term" value="P:protein folding"/>
    <property type="evidence" value="ECO:0007669"/>
    <property type="project" value="TreeGrafter"/>
</dbReference>
<dbReference type="GO" id="GO:0005516">
    <property type="term" value="F:calmodulin binding"/>
    <property type="evidence" value="ECO:0007669"/>
    <property type="project" value="UniProtKB-KW"/>
</dbReference>
<evidence type="ECO:0000313" key="6">
    <source>
        <dbReference type="Proteomes" id="UP000594263"/>
    </source>
</evidence>
<dbReference type="Pfam" id="PF02179">
    <property type="entry name" value="BAG"/>
    <property type="match status" value="1"/>
</dbReference>
<reference evidence="5" key="1">
    <citation type="submission" date="2021-01" db="UniProtKB">
        <authorList>
            <consortium name="EnsemblPlants"/>
        </authorList>
    </citation>
    <scope>IDENTIFICATION</scope>
</reference>
<dbReference type="AlphaFoldDB" id="A0A7N0UUC5"/>
<dbReference type="InterPro" id="IPR003103">
    <property type="entry name" value="BAG_domain"/>
</dbReference>
<dbReference type="SUPFAM" id="SSF63491">
    <property type="entry name" value="BAG domain"/>
    <property type="match status" value="1"/>
</dbReference>
<dbReference type="Proteomes" id="UP000594263">
    <property type="component" value="Unplaced"/>
</dbReference>
<dbReference type="SMART" id="SM00015">
    <property type="entry name" value="IQ"/>
    <property type="match status" value="1"/>
</dbReference>
<dbReference type="GO" id="GO:0009506">
    <property type="term" value="C:plasmodesma"/>
    <property type="evidence" value="ECO:0007669"/>
    <property type="project" value="TreeGrafter"/>
</dbReference>
<organism evidence="5 6">
    <name type="scientific">Kalanchoe fedtschenkoi</name>
    <name type="common">Lavender scallops</name>
    <name type="synonym">South American air plant</name>
    <dbReference type="NCBI Taxonomy" id="63787"/>
    <lineage>
        <taxon>Eukaryota</taxon>
        <taxon>Viridiplantae</taxon>
        <taxon>Streptophyta</taxon>
        <taxon>Embryophyta</taxon>
        <taxon>Tracheophyta</taxon>
        <taxon>Spermatophyta</taxon>
        <taxon>Magnoliopsida</taxon>
        <taxon>eudicotyledons</taxon>
        <taxon>Gunneridae</taxon>
        <taxon>Pentapetalae</taxon>
        <taxon>Saxifragales</taxon>
        <taxon>Crassulaceae</taxon>
        <taxon>Kalanchoe</taxon>
    </lineage>
</organism>